<organism evidence="1 2">
    <name type="scientific">Ambispora leptoticha</name>
    <dbReference type="NCBI Taxonomy" id="144679"/>
    <lineage>
        <taxon>Eukaryota</taxon>
        <taxon>Fungi</taxon>
        <taxon>Fungi incertae sedis</taxon>
        <taxon>Mucoromycota</taxon>
        <taxon>Glomeromycotina</taxon>
        <taxon>Glomeromycetes</taxon>
        <taxon>Archaeosporales</taxon>
        <taxon>Ambisporaceae</taxon>
        <taxon>Ambispora</taxon>
    </lineage>
</organism>
<dbReference type="EMBL" id="CAJVPS010055678">
    <property type="protein sequence ID" value="CAG8775996.1"/>
    <property type="molecule type" value="Genomic_DNA"/>
</dbReference>
<keyword evidence="2" id="KW-1185">Reference proteome</keyword>
<dbReference type="AlphaFoldDB" id="A0A9N9JD66"/>
<evidence type="ECO:0000313" key="2">
    <source>
        <dbReference type="Proteomes" id="UP000789508"/>
    </source>
</evidence>
<feature type="non-terminal residue" evidence="1">
    <location>
        <position position="48"/>
    </location>
</feature>
<accession>A0A9N9JD66</accession>
<name>A0A9N9JD66_9GLOM</name>
<reference evidence="1" key="1">
    <citation type="submission" date="2021-06" db="EMBL/GenBank/DDBJ databases">
        <authorList>
            <person name="Kallberg Y."/>
            <person name="Tangrot J."/>
            <person name="Rosling A."/>
        </authorList>
    </citation>
    <scope>NUCLEOTIDE SEQUENCE</scope>
    <source>
        <strain evidence="1">FL130A</strain>
    </source>
</reference>
<feature type="non-terminal residue" evidence="1">
    <location>
        <position position="1"/>
    </location>
</feature>
<dbReference type="Proteomes" id="UP000789508">
    <property type="component" value="Unassembled WGS sequence"/>
</dbReference>
<evidence type="ECO:0000313" key="1">
    <source>
        <dbReference type="EMBL" id="CAG8775996.1"/>
    </source>
</evidence>
<proteinExistence type="predicted"/>
<gene>
    <name evidence="1" type="ORF">ALEPTO_LOCUS14406</name>
</gene>
<protein>
    <submittedName>
        <fullName evidence="1">7251_t:CDS:1</fullName>
    </submittedName>
</protein>
<sequence>TKFLDNPRQDKKLPENTDINDSTLTSRHIYTIDTLIPYEEYIILKETS</sequence>
<comment type="caution">
    <text evidence="1">The sequence shown here is derived from an EMBL/GenBank/DDBJ whole genome shotgun (WGS) entry which is preliminary data.</text>
</comment>